<feature type="transmembrane region" description="Helical" evidence="8">
    <location>
        <begin position="43"/>
        <end position="66"/>
    </location>
</feature>
<reference evidence="9 10" key="1">
    <citation type="submission" date="2019-06" db="EMBL/GenBank/DDBJ databases">
        <title>Amycolatopsis alkalitolerans sp. nov., isolated from Gastrodia elata Blume.</title>
        <authorList>
            <person name="Narsing Rao M.P."/>
            <person name="Li W.J."/>
        </authorList>
    </citation>
    <scope>NUCLEOTIDE SEQUENCE [LARGE SCALE GENOMIC DNA]</scope>
    <source>
        <strain evidence="9 10">SYSUP0005</strain>
    </source>
</reference>
<dbReference type="EMBL" id="VDFW01000010">
    <property type="protein sequence ID" value="TNC25776.1"/>
    <property type="molecule type" value="Genomic_DNA"/>
</dbReference>
<keyword evidence="5 8" id="KW-1133">Transmembrane helix</keyword>
<feature type="transmembrane region" description="Helical" evidence="8">
    <location>
        <begin position="6"/>
        <end position="22"/>
    </location>
</feature>
<comment type="caution">
    <text evidence="9">The sequence shown here is derived from an EMBL/GenBank/DDBJ whole genome shotgun (WGS) entry which is preliminary data.</text>
</comment>
<feature type="transmembrane region" description="Helical" evidence="8">
    <location>
        <begin position="237"/>
        <end position="257"/>
    </location>
</feature>
<evidence type="ECO:0000256" key="4">
    <source>
        <dbReference type="ARBA" id="ARBA00022692"/>
    </source>
</evidence>
<keyword evidence="4 8" id="KW-0812">Transmembrane</keyword>
<feature type="transmembrane region" description="Helical" evidence="8">
    <location>
        <begin position="417"/>
        <end position="435"/>
    </location>
</feature>
<evidence type="ECO:0000313" key="9">
    <source>
        <dbReference type="EMBL" id="TNC25776.1"/>
    </source>
</evidence>
<sequence>MALTIALVIALGAVLGGGLLAARGVRMDVAEWSVGGRRLGTALFWFLLVGETFTTFALLGASQGVFSGGAPGFYVLGTVVLFAAAGYWIVPRIWQAGKQGELLTMGDYFARRFSSPWFGRVVALFGIIALLLYMRVQLTGLGLILQNLLGFDVSPKIYLIAGAVVVAVFALAGGLRAAAFVAVVKDVLLVVALLVIAIGAAKAAGVTSVGGVFDGVARKFPDAATVPGIGGSAKTNLWWWMSFLLLTPATFAMPHQFQVSFSAKDAATIRRNSIIQPLYSLFYVAIIYIAYAALLVLPKLSGSAANKSLLMFVHQHFPPAVIGMLAGAGILVALAPTAVLIVAATSLFTRNVLGGGRGRSLAAARAGVVVFTVLGVLLSISGSEQLVTIMTSMYSAIGQLAPAVVLSLVWRRVTAPALVCGVVAGGLVVGVPALGDLALAAFPAGTVVGIPALVINLIVVLAVTPFTKPPADEAVAVGMPRAAAPAPVATAG</sequence>
<evidence type="ECO:0000313" key="10">
    <source>
        <dbReference type="Proteomes" id="UP000305546"/>
    </source>
</evidence>
<evidence type="ECO:0000256" key="1">
    <source>
        <dbReference type="ARBA" id="ARBA00004141"/>
    </source>
</evidence>
<dbReference type="PANTHER" id="PTHR48086:SF8">
    <property type="entry name" value="MONOCARBOXYLIC ACID PERMEASE"/>
    <property type="match status" value="1"/>
</dbReference>
<feature type="transmembrane region" description="Helical" evidence="8">
    <location>
        <begin position="187"/>
        <end position="213"/>
    </location>
</feature>
<feature type="transmembrane region" description="Helical" evidence="8">
    <location>
        <begin position="441"/>
        <end position="463"/>
    </location>
</feature>
<feature type="transmembrane region" description="Helical" evidence="8">
    <location>
        <begin position="157"/>
        <end position="175"/>
    </location>
</feature>
<comment type="similarity">
    <text evidence="2 7">Belongs to the sodium:solute symporter (SSF) (TC 2.A.21) family.</text>
</comment>
<organism evidence="9 10">
    <name type="scientific">Amycolatopsis alkalitolerans</name>
    <dbReference type="NCBI Taxonomy" id="2547244"/>
    <lineage>
        <taxon>Bacteria</taxon>
        <taxon>Bacillati</taxon>
        <taxon>Actinomycetota</taxon>
        <taxon>Actinomycetes</taxon>
        <taxon>Pseudonocardiales</taxon>
        <taxon>Pseudonocardiaceae</taxon>
        <taxon>Amycolatopsis</taxon>
    </lineage>
</organism>
<dbReference type="GO" id="GO:0005886">
    <property type="term" value="C:plasma membrane"/>
    <property type="evidence" value="ECO:0007669"/>
    <property type="project" value="TreeGrafter"/>
</dbReference>
<dbReference type="GO" id="GO:0022857">
    <property type="term" value="F:transmembrane transporter activity"/>
    <property type="evidence" value="ECO:0007669"/>
    <property type="project" value="InterPro"/>
</dbReference>
<protein>
    <submittedName>
        <fullName evidence="9">Sodium:solute symporter family protein</fullName>
    </submittedName>
</protein>
<evidence type="ECO:0000256" key="2">
    <source>
        <dbReference type="ARBA" id="ARBA00006434"/>
    </source>
</evidence>
<accession>A0A5C4M5K1</accession>
<comment type="subcellular location">
    <subcellularLocation>
        <location evidence="1">Membrane</location>
        <topology evidence="1">Multi-pass membrane protein</topology>
    </subcellularLocation>
</comment>
<dbReference type="RefSeq" id="WP_139097161.1">
    <property type="nucleotide sequence ID" value="NZ_VDFW01000010.1"/>
</dbReference>
<feature type="transmembrane region" description="Helical" evidence="8">
    <location>
        <begin position="72"/>
        <end position="90"/>
    </location>
</feature>
<proteinExistence type="inferred from homology"/>
<dbReference type="AlphaFoldDB" id="A0A5C4M5K1"/>
<dbReference type="InterPro" id="IPR038377">
    <property type="entry name" value="Na/Glc_symporter_sf"/>
</dbReference>
<dbReference type="PROSITE" id="PS50283">
    <property type="entry name" value="NA_SOLUT_SYMP_3"/>
    <property type="match status" value="1"/>
</dbReference>
<dbReference type="PANTHER" id="PTHR48086">
    <property type="entry name" value="SODIUM/PROLINE SYMPORTER-RELATED"/>
    <property type="match status" value="1"/>
</dbReference>
<dbReference type="Pfam" id="PF00474">
    <property type="entry name" value="SSF"/>
    <property type="match status" value="1"/>
</dbReference>
<feature type="transmembrane region" description="Helical" evidence="8">
    <location>
        <begin position="121"/>
        <end position="145"/>
    </location>
</feature>
<dbReference type="InterPro" id="IPR001734">
    <property type="entry name" value="Na/solute_symporter"/>
</dbReference>
<feature type="transmembrane region" description="Helical" evidence="8">
    <location>
        <begin position="360"/>
        <end position="380"/>
    </location>
</feature>
<evidence type="ECO:0000256" key="5">
    <source>
        <dbReference type="ARBA" id="ARBA00022989"/>
    </source>
</evidence>
<dbReference type="Proteomes" id="UP000305546">
    <property type="component" value="Unassembled WGS sequence"/>
</dbReference>
<feature type="transmembrane region" description="Helical" evidence="8">
    <location>
        <begin position="317"/>
        <end position="348"/>
    </location>
</feature>
<evidence type="ECO:0000256" key="8">
    <source>
        <dbReference type="SAM" id="Phobius"/>
    </source>
</evidence>
<evidence type="ECO:0000256" key="6">
    <source>
        <dbReference type="ARBA" id="ARBA00023136"/>
    </source>
</evidence>
<dbReference type="OrthoDB" id="3636885at2"/>
<evidence type="ECO:0000256" key="3">
    <source>
        <dbReference type="ARBA" id="ARBA00022448"/>
    </source>
</evidence>
<dbReference type="Gene3D" id="1.20.1730.10">
    <property type="entry name" value="Sodium/glucose cotransporter"/>
    <property type="match status" value="1"/>
</dbReference>
<feature type="transmembrane region" description="Helical" evidence="8">
    <location>
        <begin position="278"/>
        <end position="297"/>
    </location>
</feature>
<keyword evidence="10" id="KW-1185">Reference proteome</keyword>
<evidence type="ECO:0000256" key="7">
    <source>
        <dbReference type="RuleBase" id="RU362091"/>
    </source>
</evidence>
<feature type="transmembrane region" description="Helical" evidence="8">
    <location>
        <begin position="386"/>
        <end position="410"/>
    </location>
</feature>
<dbReference type="InterPro" id="IPR050277">
    <property type="entry name" value="Sodium:Solute_Symporter"/>
</dbReference>
<gene>
    <name evidence="9" type="ORF">FG385_14115</name>
</gene>
<keyword evidence="3" id="KW-0813">Transport</keyword>
<name>A0A5C4M5K1_9PSEU</name>
<keyword evidence="6 8" id="KW-0472">Membrane</keyword>